<keyword evidence="2" id="KW-1185">Reference proteome</keyword>
<protein>
    <submittedName>
        <fullName evidence="1">Uncharacterized protein</fullName>
    </submittedName>
</protein>
<sequence length="150" mass="17949">MLMKRICATIEFLTRRDKRDQNLFPTEPINKTSSPIYFHQTIVKPWSRHRQGNTPVSMAKTWERDDVVCVIDMSWVLLSVQEYLVLYVLPDSYVDPEYKDYGGELFLNGEVIPRTPVWTPERQRRIVRFMTPILRYNDRTRNVRGRESMH</sequence>
<name>A0ABQ7N2J6_BRACM</name>
<comment type="caution">
    <text evidence="1">The sequence shown here is derived from an EMBL/GenBank/DDBJ whole genome shotgun (WGS) entry which is preliminary data.</text>
</comment>
<dbReference type="InterPro" id="IPR039206">
    <property type="entry name" value="MORF/ORRM1/DAG-like"/>
</dbReference>
<reference evidence="1 2" key="1">
    <citation type="submission" date="2021-03" db="EMBL/GenBank/DDBJ databases">
        <authorList>
            <person name="King G.J."/>
            <person name="Bancroft I."/>
            <person name="Baten A."/>
            <person name="Bloomfield J."/>
            <person name="Borpatragohain P."/>
            <person name="He Z."/>
            <person name="Irish N."/>
            <person name="Irwin J."/>
            <person name="Liu K."/>
            <person name="Mauleon R.P."/>
            <person name="Moore J."/>
            <person name="Morris R."/>
            <person name="Ostergaard L."/>
            <person name="Wang B."/>
            <person name="Wells R."/>
        </authorList>
    </citation>
    <scope>NUCLEOTIDE SEQUENCE [LARGE SCALE GENOMIC DNA]</scope>
    <source>
        <strain evidence="1">R-o-18</strain>
        <tissue evidence="1">Leaf</tissue>
    </source>
</reference>
<evidence type="ECO:0000313" key="1">
    <source>
        <dbReference type="EMBL" id="KAG5404275.1"/>
    </source>
</evidence>
<accession>A0ABQ7N2J6</accession>
<organism evidence="1 2">
    <name type="scientific">Brassica rapa subsp. trilocularis</name>
    <dbReference type="NCBI Taxonomy" id="1813537"/>
    <lineage>
        <taxon>Eukaryota</taxon>
        <taxon>Viridiplantae</taxon>
        <taxon>Streptophyta</taxon>
        <taxon>Embryophyta</taxon>
        <taxon>Tracheophyta</taxon>
        <taxon>Spermatophyta</taxon>
        <taxon>Magnoliopsida</taxon>
        <taxon>eudicotyledons</taxon>
        <taxon>Gunneridae</taxon>
        <taxon>Pentapetalae</taxon>
        <taxon>rosids</taxon>
        <taxon>malvids</taxon>
        <taxon>Brassicales</taxon>
        <taxon>Brassicaceae</taxon>
        <taxon>Brassiceae</taxon>
        <taxon>Brassica</taxon>
    </lineage>
</organism>
<gene>
    <name evidence="1" type="primary">A03p020060.1_BraROA</name>
    <name evidence="1" type="ORF">IGI04_010394</name>
</gene>
<dbReference type="PANTHER" id="PTHR31346:SF7">
    <property type="entry name" value="MULTIPLE ORGANELLAR RNA EDITING FACTOR 2, CHLOROPLASTIC-RELATED"/>
    <property type="match status" value="1"/>
</dbReference>
<dbReference type="EMBL" id="JADBGQ010000003">
    <property type="protein sequence ID" value="KAG5404275.1"/>
    <property type="molecule type" value="Genomic_DNA"/>
</dbReference>
<evidence type="ECO:0000313" key="2">
    <source>
        <dbReference type="Proteomes" id="UP000823674"/>
    </source>
</evidence>
<proteinExistence type="predicted"/>
<dbReference type="PANTHER" id="PTHR31346">
    <property type="entry name" value="MULTIPLE ORGANELLAR RNA EDITING FACTOR 2, CHLOROPLASTIC-RELATED-RELATED"/>
    <property type="match status" value="1"/>
</dbReference>
<dbReference type="Proteomes" id="UP000823674">
    <property type="component" value="Chromosome A03"/>
</dbReference>